<keyword evidence="2 3" id="KW-0040">ANK repeat</keyword>
<evidence type="ECO:0000313" key="5">
    <source>
        <dbReference type="Proteomes" id="UP000217428"/>
    </source>
</evidence>
<dbReference type="OrthoDB" id="2010at10239"/>
<protein>
    <submittedName>
        <fullName evidence="4">Ankyrin repeat protein</fullName>
    </submittedName>
</protein>
<dbReference type="InterPro" id="IPR036770">
    <property type="entry name" value="Ankyrin_rpt-contain_sf"/>
</dbReference>
<dbReference type="Proteomes" id="UP000217428">
    <property type="component" value="Segment"/>
</dbReference>
<dbReference type="EMBL" id="KY747497">
    <property type="protein sequence ID" value="ASK51370.1"/>
    <property type="molecule type" value="Genomic_DNA"/>
</dbReference>
<dbReference type="InterPro" id="IPR051165">
    <property type="entry name" value="Multifunctional_ANK_Repeat"/>
</dbReference>
<proteinExistence type="predicted"/>
<organism evidence="4 5">
    <name type="scientific">Eptesipox virus</name>
    <dbReference type="NCBI Taxonomy" id="1329402"/>
    <lineage>
        <taxon>Viruses</taxon>
        <taxon>Varidnaviria</taxon>
        <taxon>Bamfordvirae</taxon>
        <taxon>Nucleocytoviricota</taxon>
        <taxon>Pokkesviricetes</taxon>
        <taxon>Chitovirales</taxon>
        <taxon>Poxviridae</taxon>
        <taxon>Chordopoxvirinae</taxon>
        <taxon>Vespertilionpoxvirus</taxon>
        <taxon>Vespertilionpoxvirus eptesipox</taxon>
    </lineage>
</organism>
<sequence>MNNNECNNNRIERLQKSLELCSKGEEIFQYIKYDDVDGVKLYIDQVNTKTSGFDETPLHVCLEQETTNLEILKLLLDNGANVNSVNSEAEGEYTPLHKYFMHCLQLNIDVINLLMDRGLDLTMRDEFGSTAFVKLIERDDSHKYIKLIMYMIEKGCDPYILDNVENNIAHNYLMTNSHPDMINFLKKDLKIDFEQKNLYGMTPLYFIK</sequence>
<dbReference type="SMART" id="SM00248">
    <property type="entry name" value="ANK"/>
    <property type="match status" value="3"/>
</dbReference>
<dbReference type="InterPro" id="IPR002110">
    <property type="entry name" value="Ankyrin_rpt"/>
</dbReference>
<accession>A0A220T6N3</accession>
<dbReference type="PROSITE" id="PS50088">
    <property type="entry name" value="ANK_REPEAT"/>
    <property type="match status" value="1"/>
</dbReference>
<dbReference type="PANTHER" id="PTHR24123:SF33">
    <property type="entry name" value="PROTEIN HOS4"/>
    <property type="match status" value="1"/>
</dbReference>
<keyword evidence="1" id="KW-0677">Repeat</keyword>
<dbReference type="PROSITE" id="PS50297">
    <property type="entry name" value="ANK_REP_REGION"/>
    <property type="match status" value="1"/>
</dbReference>
<evidence type="ECO:0000256" key="1">
    <source>
        <dbReference type="ARBA" id="ARBA00022737"/>
    </source>
</evidence>
<evidence type="ECO:0000256" key="3">
    <source>
        <dbReference type="PROSITE-ProRule" id="PRU00023"/>
    </source>
</evidence>
<keyword evidence="5" id="KW-1185">Reference proteome</keyword>
<dbReference type="Gene3D" id="1.25.40.20">
    <property type="entry name" value="Ankyrin repeat-containing domain"/>
    <property type="match status" value="2"/>
</dbReference>
<name>A0A220T6N3_9POXV</name>
<gene>
    <name evidence="4" type="ORF">EPTV-WA-169</name>
</gene>
<dbReference type="PANTHER" id="PTHR24123">
    <property type="entry name" value="ANKYRIN REPEAT-CONTAINING"/>
    <property type="match status" value="1"/>
</dbReference>
<feature type="repeat" description="ANK" evidence="3">
    <location>
        <begin position="53"/>
        <end position="87"/>
    </location>
</feature>
<evidence type="ECO:0000256" key="2">
    <source>
        <dbReference type="ARBA" id="ARBA00023043"/>
    </source>
</evidence>
<dbReference type="SUPFAM" id="SSF48403">
    <property type="entry name" value="Ankyrin repeat"/>
    <property type="match status" value="1"/>
</dbReference>
<reference evidence="4 5" key="1">
    <citation type="journal article" date="2017" name="Virus Genes">
        <title>Characterization of Eptesipoxvirus, a novel poxvirus from a microchiropteran bat.</title>
        <authorList>
            <person name="Tu S.L."/>
            <person name="Nakazawa Y."/>
            <person name="Gao J."/>
            <person name="Wilkins K."/>
            <person name="Gallardo-Romero N."/>
            <person name="Li Y."/>
            <person name="Emerson G.L."/>
            <person name="Carroll D.S."/>
            <person name="Upton C."/>
        </authorList>
    </citation>
    <scope>NUCLEOTIDE SEQUENCE [LARGE SCALE GENOMIC DNA]</scope>
    <source>
        <strain evidence="4 5">Washington</strain>
    </source>
</reference>
<dbReference type="Pfam" id="PF12796">
    <property type="entry name" value="Ank_2"/>
    <property type="match status" value="1"/>
</dbReference>
<evidence type="ECO:0000313" key="4">
    <source>
        <dbReference type="EMBL" id="ASK51370.1"/>
    </source>
</evidence>